<comment type="caution">
    <text evidence="1">The sequence shown here is derived from an EMBL/GenBank/DDBJ whole genome shotgun (WGS) entry which is preliminary data.</text>
</comment>
<dbReference type="SUPFAM" id="SSF53756">
    <property type="entry name" value="UDP-Glycosyltransferase/glycogen phosphorylase"/>
    <property type="match status" value="1"/>
</dbReference>
<protein>
    <submittedName>
        <fullName evidence="1">Glycosyltransferase</fullName>
        <ecNumber evidence="1">2.4.-.-</ecNumber>
    </submittedName>
</protein>
<accession>A0ABS5TVD5</accession>
<dbReference type="Proteomes" id="UP000722125">
    <property type="component" value="Unassembled WGS sequence"/>
</dbReference>
<dbReference type="Pfam" id="PF13692">
    <property type="entry name" value="Glyco_trans_1_4"/>
    <property type="match status" value="1"/>
</dbReference>
<gene>
    <name evidence="1" type="ORF">KIN34_02150</name>
</gene>
<dbReference type="Gene3D" id="3.40.50.2000">
    <property type="entry name" value="Glycogen Phosphorylase B"/>
    <property type="match status" value="1"/>
</dbReference>
<keyword evidence="2" id="KW-1185">Reference proteome</keyword>
<name>A0ABS5TVD5_9CELL</name>
<keyword evidence="1" id="KW-0808">Transferase</keyword>
<dbReference type="GO" id="GO:0016757">
    <property type="term" value="F:glycosyltransferase activity"/>
    <property type="evidence" value="ECO:0007669"/>
    <property type="project" value="UniProtKB-KW"/>
</dbReference>
<keyword evidence="1" id="KW-0328">Glycosyltransferase</keyword>
<evidence type="ECO:0000313" key="2">
    <source>
        <dbReference type="Proteomes" id="UP000722125"/>
    </source>
</evidence>
<proteinExistence type="predicted"/>
<dbReference type="RefSeq" id="WP_214346084.1">
    <property type="nucleotide sequence ID" value="NZ_JAHBOH010000001.1"/>
</dbReference>
<sequence length="393" mass="41923">MPDVAVPRPTRRPRVLFVAPWVPSERRPRSLALLRHLRAVAEVRCVVTAWDALDRADAARLGADVVVVRARGAAGVLRAGAGLLRGASLQQAYADAPAVRRAIRREVVGFRPDFAYFNVIRSAQWFDEVGDLPVVHDLDEVRSDYYRQRAQSAAGLSRLVARVESRRMATAERRAAARAGTVLVSSPVDAAHADPGRVVVLRSEHVMAAATWTEREAVPGRLLFVGRLGYDANVEALEWFVARVLPLLRERGLAVRLRIVGAEAGPRVERLVAPDVELVGRVPDVGAEYAAAQAVVVPVRTATGVQMKFIEALSVGSPTVSTPVCARLAGAGAADACLVADAPGEWADAIERLLGSAAVRDGLSAAGRAWTAAAYGGDTAATLRDVLTAARRA</sequence>
<dbReference type="PANTHER" id="PTHR12526:SF600">
    <property type="entry name" value="GLYCOSYL TRANSFERASE GROUP 1"/>
    <property type="match status" value="1"/>
</dbReference>
<organism evidence="1 2">
    <name type="scientific">Cellulomonas fulva</name>
    <dbReference type="NCBI Taxonomy" id="2835530"/>
    <lineage>
        <taxon>Bacteria</taxon>
        <taxon>Bacillati</taxon>
        <taxon>Actinomycetota</taxon>
        <taxon>Actinomycetes</taxon>
        <taxon>Micrococcales</taxon>
        <taxon>Cellulomonadaceae</taxon>
        <taxon>Cellulomonas</taxon>
    </lineage>
</organism>
<evidence type="ECO:0000313" key="1">
    <source>
        <dbReference type="EMBL" id="MBT0993095.1"/>
    </source>
</evidence>
<dbReference type="EMBL" id="JAHBOH010000001">
    <property type="protein sequence ID" value="MBT0993095.1"/>
    <property type="molecule type" value="Genomic_DNA"/>
</dbReference>
<dbReference type="EC" id="2.4.-.-" evidence="1"/>
<reference evidence="1 2" key="1">
    <citation type="submission" date="2021-05" db="EMBL/GenBank/DDBJ databases">
        <title>Description of Cellulomonas sp. DKR-3 sp. nov.</title>
        <authorList>
            <person name="Dahal R.H."/>
            <person name="Chaudhary D.K."/>
        </authorList>
    </citation>
    <scope>NUCLEOTIDE SEQUENCE [LARGE SCALE GENOMIC DNA]</scope>
    <source>
        <strain evidence="1 2">DKR-3</strain>
    </source>
</reference>
<dbReference type="PANTHER" id="PTHR12526">
    <property type="entry name" value="GLYCOSYLTRANSFERASE"/>
    <property type="match status" value="1"/>
</dbReference>